<sequence>MGCVAQQVALVLYCFYDGFPRHTITTACLRFNVCQGSTGRQCVSAILEWCAWRQQAARDLQLKPAMPAVQFRTVPPTLPTWQRSSSHFATAPPFDAGFQPLVIL</sequence>
<reference evidence="1" key="1">
    <citation type="submission" date="2021-01" db="EMBL/GenBank/DDBJ databases">
        <authorList>
            <person name="Corre E."/>
            <person name="Pelletier E."/>
            <person name="Niang G."/>
            <person name="Scheremetjew M."/>
            <person name="Finn R."/>
            <person name="Kale V."/>
            <person name="Holt S."/>
            <person name="Cochrane G."/>
            <person name="Meng A."/>
            <person name="Brown T."/>
            <person name="Cohen L."/>
        </authorList>
    </citation>
    <scope>NUCLEOTIDE SEQUENCE</scope>
    <source>
        <strain evidence="1">CCMP1594</strain>
    </source>
</reference>
<name>A0A7S4G5E2_9EUGL</name>
<dbReference type="EMBL" id="HBJA01107345">
    <property type="protein sequence ID" value="CAE0825836.1"/>
    <property type="molecule type" value="Transcribed_RNA"/>
</dbReference>
<gene>
    <name evidence="1" type="ORF">EGYM00163_LOCUS37088</name>
</gene>
<proteinExistence type="predicted"/>
<organism evidence="1">
    <name type="scientific">Eutreptiella gymnastica</name>
    <dbReference type="NCBI Taxonomy" id="73025"/>
    <lineage>
        <taxon>Eukaryota</taxon>
        <taxon>Discoba</taxon>
        <taxon>Euglenozoa</taxon>
        <taxon>Euglenida</taxon>
        <taxon>Spirocuta</taxon>
        <taxon>Euglenophyceae</taxon>
        <taxon>Eutreptiales</taxon>
        <taxon>Eutreptiaceae</taxon>
        <taxon>Eutreptiella</taxon>
    </lineage>
</organism>
<accession>A0A7S4G5E2</accession>
<evidence type="ECO:0000313" key="1">
    <source>
        <dbReference type="EMBL" id="CAE0825836.1"/>
    </source>
</evidence>
<dbReference type="AlphaFoldDB" id="A0A7S4G5E2"/>
<protein>
    <submittedName>
        <fullName evidence="1">Uncharacterized protein</fullName>
    </submittedName>
</protein>